<evidence type="ECO:0000313" key="8">
    <source>
        <dbReference type="Proteomes" id="UP000602076"/>
    </source>
</evidence>
<keyword evidence="2" id="KW-1003">Cell membrane</keyword>
<evidence type="ECO:0000256" key="2">
    <source>
        <dbReference type="ARBA" id="ARBA00022475"/>
    </source>
</evidence>
<feature type="transmembrane region" description="Helical" evidence="6">
    <location>
        <begin position="301"/>
        <end position="324"/>
    </location>
</feature>
<keyword evidence="5 6" id="KW-0472">Membrane</keyword>
<evidence type="ECO:0000313" key="7">
    <source>
        <dbReference type="EMBL" id="MBD3107634.1"/>
    </source>
</evidence>
<comment type="caution">
    <text evidence="7">The sequence shown here is derived from an EMBL/GenBank/DDBJ whole genome shotgun (WGS) entry which is preliminary data.</text>
</comment>
<feature type="transmembrane region" description="Helical" evidence="6">
    <location>
        <begin position="117"/>
        <end position="136"/>
    </location>
</feature>
<dbReference type="InterPro" id="IPR050833">
    <property type="entry name" value="Poly_Biosynth_Transport"/>
</dbReference>
<feature type="transmembrane region" description="Helical" evidence="6">
    <location>
        <begin position="176"/>
        <end position="198"/>
    </location>
</feature>
<protein>
    <submittedName>
        <fullName evidence="7">Oligosaccharide flippase family protein</fullName>
    </submittedName>
</protein>
<feature type="transmembrane region" description="Helical" evidence="6">
    <location>
        <begin position="148"/>
        <end position="170"/>
    </location>
</feature>
<feature type="transmembrane region" description="Helical" evidence="6">
    <location>
        <begin position="388"/>
        <end position="413"/>
    </location>
</feature>
<feature type="transmembrane region" description="Helical" evidence="6">
    <location>
        <begin position="453"/>
        <end position="473"/>
    </location>
</feature>
<evidence type="ECO:0000256" key="1">
    <source>
        <dbReference type="ARBA" id="ARBA00004651"/>
    </source>
</evidence>
<dbReference type="InterPro" id="IPR002797">
    <property type="entry name" value="Polysacc_synth"/>
</dbReference>
<feature type="transmembrane region" description="Helical" evidence="6">
    <location>
        <begin position="12"/>
        <end position="32"/>
    </location>
</feature>
<name>A0A927HA73_9BACI</name>
<organism evidence="7 8">
    <name type="scientific">Peribacillus faecalis</name>
    <dbReference type="NCBI Taxonomy" id="2772559"/>
    <lineage>
        <taxon>Bacteria</taxon>
        <taxon>Bacillati</taxon>
        <taxon>Bacillota</taxon>
        <taxon>Bacilli</taxon>
        <taxon>Bacillales</taxon>
        <taxon>Bacillaceae</taxon>
        <taxon>Peribacillus</taxon>
    </lineage>
</organism>
<feature type="transmembrane region" description="Helical" evidence="6">
    <location>
        <begin position="425"/>
        <end position="447"/>
    </location>
</feature>
<comment type="subcellular location">
    <subcellularLocation>
        <location evidence="1">Cell membrane</location>
        <topology evidence="1">Multi-pass membrane protein</topology>
    </subcellularLocation>
</comment>
<evidence type="ECO:0000256" key="3">
    <source>
        <dbReference type="ARBA" id="ARBA00022692"/>
    </source>
</evidence>
<feature type="transmembrane region" description="Helical" evidence="6">
    <location>
        <begin position="52"/>
        <end position="71"/>
    </location>
</feature>
<accession>A0A927HA73</accession>
<dbReference type="RefSeq" id="WP_190997179.1">
    <property type="nucleotide sequence ID" value="NZ_JACXSI010000008.1"/>
</dbReference>
<sequence length="495" mass="57196">MSNNKKVISNSIVYTVNNIMLHAINFLLLPLYTKYLTTADYGISNMVSSFNAAATFIITFCLYNAITRFYVDYKDDVEKVKSFFGTIICFVIISGFIFLTLALVFRNVFMSYLFSGIQFFPVILIAVISVVFLCLYNIYQEILKGMQLAMKSSIVTLAYFFIHLALNIIFVVKCQWGVNGVLLSSLIVNILFVVFMFLDLKSKKLIKFNIDSSMLKESLKYSIPLLPHNLSTQITQLVSKVLINNSNSLSSVGIYSLASHFGTVSDLVQSSVNTAYRPWFFDQMNRGEKNLKSDVNTMSDILMWIYGIVFLCLGLFSQEAVLIMTSESYAVAWTVVPFIIATYTIKTPYYFYINILFYYKEATKYIFLATLTGSIINIYLSYQLIPLYGIYGSVFADAIAMILRVAIIVVLSYRYDKLGYNIWKFIGITFLNISVIFIGLYFSYTIFLYEINFWNFIYKCFIFSIYIGLFLLMQRKRFPLFFKVLKERKKRKRID</sequence>
<dbReference type="Pfam" id="PF01943">
    <property type="entry name" value="Polysacc_synt"/>
    <property type="match status" value="1"/>
</dbReference>
<reference evidence="7" key="1">
    <citation type="submission" date="2020-09" db="EMBL/GenBank/DDBJ databases">
        <title>Bacillus faecalis sp. nov., a moderately halophilic bacterium isolated from cow faeces.</title>
        <authorList>
            <person name="Jiang L."/>
            <person name="Lee J."/>
        </authorList>
    </citation>
    <scope>NUCLEOTIDE SEQUENCE</scope>
    <source>
        <strain evidence="7">AGMB 02131</strain>
    </source>
</reference>
<dbReference type="GO" id="GO:0005886">
    <property type="term" value="C:plasma membrane"/>
    <property type="evidence" value="ECO:0007669"/>
    <property type="project" value="UniProtKB-SubCell"/>
</dbReference>
<keyword evidence="8" id="KW-1185">Reference proteome</keyword>
<keyword evidence="3 6" id="KW-0812">Transmembrane</keyword>
<proteinExistence type="predicted"/>
<evidence type="ECO:0000256" key="6">
    <source>
        <dbReference type="SAM" id="Phobius"/>
    </source>
</evidence>
<dbReference type="EMBL" id="JACXSI010000008">
    <property type="protein sequence ID" value="MBD3107634.1"/>
    <property type="molecule type" value="Genomic_DNA"/>
</dbReference>
<dbReference type="Proteomes" id="UP000602076">
    <property type="component" value="Unassembled WGS sequence"/>
</dbReference>
<feature type="transmembrane region" description="Helical" evidence="6">
    <location>
        <begin position="83"/>
        <end position="105"/>
    </location>
</feature>
<evidence type="ECO:0000256" key="5">
    <source>
        <dbReference type="ARBA" id="ARBA00023136"/>
    </source>
</evidence>
<gene>
    <name evidence="7" type="ORF">IEO70_04580</name>
</gene>
<dbReference type="AlphaFoldDB" id="A0A927HA73"/>
<dbReference type="PANTHER" id="PTHR30250">
    <property type="entry name" value="PST FAMILY PREDICTED COLANIC ACID TRANSPORTER"/>
    <property type="match status" value="1"/>
</dbReference>
<feature type="transmembrane region" description="Helical" evidence="6">
    <location>
        <begin position="330"/>
        <end position="353"/>
    </location>
</feature>
<feature type="transmembrane region" description="Helical" evidence="6">
    <location>
        <begin position="365"/>
        <end position="382"/>
    </location>
</feature>
<dbReference type="PANTHER" id="PTHR30250:SF11">
    <property type="entry name" value="O-ANTIGEN TRANSPORTER-RELATED"/>
    <property type="match status" value="1"/>
</dbReference>
<keyword evidence="4 6" id="KW-1133">Transmembrane helix</keyword>
<evidence type="ECO:0000256" key="4">
    <source>
        <dbReference type="ARBA" id="ARBA00022989"/>
    </source>
</evidence>